<dbReference type="AlphaFoldDB" id="A0A067QR51"/>
<dbReference type="EMBL" id="KL197709">
    <property type="protein sequence ID" value="KDQ65191.1"/>
    <property type="molecule type" value="Genomic_DNA"/>
</dbReference>
<evidence type="ECO:0000313" key="2">
    <source>
        <dbReference type="EMBL" id="KDQ65191.1"/>
    </source>
</evidence>
<feature type="non-terminal residue" evidence="2">
    <location>
        <position position="1"/>
    </location>
</feature>
<evidence type="ECO:0000313" key="3">
    <source>
        <dbReference type="Proteomes" id="UP000027265"/>
    </source>
</evidence>
<evidence type="ECO:0000259" key="1">
    <source>
        <dbReference type="Pfam" id="PF18803"/>
    </source>
</evidence>
<gene>
    <name evidence="2" type="ORF">JAAARDRAFT_91545</name>
</gene>
<dbReference type="OrthoDB" id="3235114at2759"/>
<dbReference type="InParanoid" id="A0A067QR51"/>
<dbReference type="Pfam" id="PF18803">
    <property type="entry name" value="CxC2"/>
    <property type="match status" value="1"/>
</dbReference>
<dbReference type="Proteomes" id="UP000027265">
    <property type="component" value="Unassembled WGS sequence"/>
</dbReference>
<keyword evidence="3" id="KW-1185">Reference proteome</keyword>
<name>A0A067QR51_9AGAM</name>
<organism evidence="2 3">
    <name type="scientific">Jaapia argillacea MUCL 33604</name>
    <dbReference type="NCBI Taxonomy" id="933084"/>
    <lineage>
        <taxon>Eukaryota</taxon>
        <taxon>Fungi</taxon>
        <taxon>Dikarya</taxon>
        <taxon>Basidiomycota</taxon>
        <taxon>Agaricomycotina</taxon>
        <taxon>Agaricomycetes</taxon>
        <taxon>Agaricomycetidae</taxon>
        <taxon>Jaapiales</taxon>
        <taxon>Jaapiaceae</taxon>
        <taxon>Jaapia</taxon>
    </lineage>
</organism>
<sequence>TSLKNIGLHVQLGHSPGNVCPTRYSGHKDFVVLHMNGIHQVTLDYCACRGLHRHMQLLMAGWWPATPLEPQTCATLHVLRHFQLLNLQGKLTAFDFYQVMELQTDATG</sequence>
<feature type="non-terminal residue" evidence="2">
    <location>
        <position position="108"/>
    </location>
</feature>
<dbReference type="InterPro" id="IPR041457">
    <property type="entry name" value="CxC2_KDZ-assoc"/>
</dbReference>
<accession>A0A067QR51</accession>
<proteinExistence type="predicted"/>
<reference evidence="3" key="1">
    <citation type="journal article" date="2014" name="Proc. Natl. Acad. Sci. U.S.A.">
        <title>Extensive sampling of basidiomycete genomes demonstrates inadequacy of the white-rot/brown-rot paradigm for wood decay fungi.</title>
        <authorList>
            <person name="Riley R."/>
            <person name="Salamov A.A."/>
            <person name="Brown D.W."/>
            <person name="Nagy L.G."/>
            <person name="Floudas D."/>
            <person name="Held B.W."/>
            <person name="Levasseur A."/>
            <person name="Lombard V."/>
            <person name="Morin E."/>
            <person name="Otillar R."/>
            <person name="Lindquist E.A."/>
            <person name="Sun H."/>
            <person name="LaButti K.M."/>
            <person name="Schmutz J."/>
            <person name="Jabbour D."/>
            <person name="Luo H."/>
            <person name="Baker S.E."/>
            <person name="Pisabarro A.G."/>
            <person name="Walton J.D."/>
            <person name="Blanchette R.A."/>
            <person name="Henrissat B."/>
            <person name="Martin F."/>
            <person name="Cullen D."/>
            <person name="Hibbett D.S."/>
            <person name="Grigoriev I.V."/>
        </authorList>
    </citation>
    <scope>NUCLEOTIDE SEQUENCE [LARGE SCALE GENOMIC DNA]</scope>
    <source>
        <strain evidence="3">MUCL 33604</strain>
    </source>
</reference>
<dbReference type="HOGENOM" id="CLU_003703_1_2_1"/>
<feature type="domain" description="CxC2-like cysteine cluster KDZ transposase-associated" evidence="1">
    <location>
        <begin position="3"/>
        <end position="108"/>
    </location>
</feature>
<protein>
    <recommendedName>
        <fullName evidence="1">CxC2-like cysteine cluster KDZ transposase-associated domain-containing protein</fullName>
    </recommendedName>
</protein>
<dbReference type="STRING" id="933084.A0A067QR51"/>